<comment type="similarity">
    <text evidence="3">Belongs to the Ycf2 family.</text>
</comment>
<reference evidence="8 9" key="1">
    <citation type="journal article" date="2021" name="BMC Genomics">
        <title>Datura genome reveals duplications of psychoactive alkaloid biosynthetic genes and high mutation rate following tissue culture.</title>
        <authorList>
            <person name="Rajewski A."/>
            <person name="Carter-House D."/>
            <person name="Stajich J."/>
            <person name="Litt A."/>
        </authorList>
    </citation>
    <scope>NUCLEOTIDE SEQUENCE [LARGE SCALE GENOMIC DNA]</scope>
    <source>
        <strain evidence="8">AR-01</strain>
    </source>
</reference>
<evidence type="ECO:0000313" key="9">
    <source>
        <dbReference type="Proteomes" id="UP000823775"/>
    </source>
</evidence>
<evidence type="ECO:0000256" key="1">
    <source>
        <dbReference type="ARBA" id="ARBA00002329"/>
    </source>
</evidence>
<dbReference type="EMBL" id="JACEIK010000692">
    <property type="protein sequence ID" value="MCD7460985.1"/>
    <property type="molecule type" value="Genomic_DNA"/>
</dbReference>
<evidence type="ECO:0000313" key="8">
    <source>
        <dbReference type="EMBL" id="MCD7460985.1"/>
    </source>
</evidence>
<comment type="caution">
    <text evidence="8">The sequence shown here is derived from an EMBL/GenBank/DDBJ whole genome shotgun (WGS) entry which is preliminary data.</text>
</comment>
<accession>A0ABS8SPR3</accession>
<gene>
    <name evidence="8" type="ORF">HAX54_044952</name>
</gene>
<evidence type="ECO:0000259" key="7">
    <source>
        <dbReference type="Pfam" id="PF05695"/>
    </source>
</evidence>
<evidence type="ECO:0000256" key="6">
    <source>
        <dbReference type="ARBA" id="ARBA00022840"/>
    </source>
</evidence>
<evidence type="ECO:0000256" key="2">
    <source>
        <dbReference type="ARBA" id="ARBA00004474"/>
    </source>
</evidence>
<evidence type="ECO:0000256" key="3">
    <source>
        <dbReference type="ARBA" id="ARBA00009361"/>
    </source>
</evidence>
<evidence type="ECO:0000256" key="5">
    <source>
        <dbReference type="ARBA" id="ARBA00022741"/>
    </source>
</evidence>
<comment type="function">
    <text evidence="1">Probable ATPase of unknown function. Its presence in a non-photosynthetic plant (Epifagus virginiana) and experiments in tobacco indicate that it has an essential function which is probably not related to photosynthesis.</text>
</comment>
<keyword evidence="4" id="KW-0934">Plastid</keyword>
<dbReference type="PANTHER" id="PTHR33078">
    <property type="entry name" value="PROTEIN YCF2-RELATED"/>
    <property type="match status" value="1"/>
</dbReference>
<evidence type="ECO:0000256" key="4">
    <source>
        <dbReference type="ARBA" id="ARBA00022640"/>
    </source>
</evidence>
<keyword evidence="5" id="KW-0547">Nucleotide-binding</keyword>
<dbReference type="Pfam" id="PF05695">
    <property type="entry name" value="Ycf2"/>
    <property type="match status" value="1"/>
</dbReference>
<comment type="subcellular location">
    <subcellularLocation>
        <location evidence="2">Plastid</location>
    </subcellularLocation>
</comment>
<dbReference type="PANTHER" id="PTHR33078:SF100">
    <property type="entry name" value="PROTEIN YCF2"/>
    <property type="match status" value="1"/>
</dbReference>
<keyword evidence="6" id="KW-0067">ATP-binding</keyword>
<dbReference type="Proteomes" id="UP000823775">
    <property type="component" value="Unassembled WGS sequence"/>
</dbReference>
<protein>
    <recommendedName>
        <fullName evidence="7">Ycf2 N-terminal domain-containing protein</fullName>
    </recommendedName>
</protein>
<keyword evidence="9" id="KW-1185">Reference proteome</keyword>
<proteinExistence type="inferred from homology"/>
<name>A0ABS8SPR3_DATST</name>
<feature type="domain" description="Ycf2 N-terminal" evidence="7">
    <location>
        <begin position="1"/>
        <end position="66"/>
    </location>
</feature>
<organism evidence="8 9">
    <name type="scientific">Datura stramonium</name>
    <name type="common">Jimsonweed</name>
    <name type="synonym">Common thornapple</name>
    <dbReference type="NCBI Taxonomy" id="4076"/>
    <lineage>
        <taxon>Eukaryota</taxon>
        <taxon>Viridiplantae</taxon>
        <taxon>Streptophyta</taxon>
        <taxon>Embryophyta</taxon>
        <taxon>Tracheophyta</taxon>
        <taxon>Spermatophyta</taxon>
        <taxon>Magnoliopsida</taxon>
        <taxon>eudicotyledons</taxon>
        <taxon>Gunneridae</taxon>
        <taxon>Pentapetalae</taxon>
        <taxon>asterids</taxon>
        <taxon>lamiids</taxon>
        <taxon>Solanales</taxon>
        <taxon>Solanaceae</taxon>
        <taxon>Solanoideae</taxon>
        <taxon>Datureae</taxon>
        <taxon>Datura</taxon>
    </lineage>
</organism>
<dbReference type="InterPro" id="IPR056777">
    <property type="entry name" value="Ycf2_N"/>
</dbReference>
<sequence length="111" mass="12740">MEQLGDSLEKKYGVLLLAATCLVPYGVKSIRSKKKDWNINLIEIINLIPNPHQSNTFSRNTRHLSEDIDDSDNLDASDDIDRDLDMELELLTRMNGLTVDMMPEIDRFYIA</sequence>